<dbReference type="GO" id="GO:1990961">
    <property type="term" value="P:xenobiotic detoxification by transmembrane export across the plasma membrane"/>
    <property type="evidence" value="ECO:0007669"/>
    <property type="project" value="InterPro"/>
</dbReference>
<feature type="transmembrane region" description="Helical" evidence="8">
    <location>
        <begin position="76"/>
        <end position="95"/>
    </location>
</feature>
<dbReference type="RefSeq" id="WP_096583151.1">
    <property type="nucleotide sequence ID" value="NZ_CAWNJS010000001.1"/>
</dbReference>
<dbReference type="NCBIfam" id="TIGR00710">
    <property type="entry name" value="efflux_Bcr_CflA"/>
    <property type="match status" value="1"/>
</dbReference>
<dbReference type="InterPro" id="IPR004812">
    <property type="entry name" value="Efflux_drug-R_Bcr/CmlA"/>
</dbReference>
<proteinExistence type="inferred from homology"/>
<feature type="transmembrane region" description="Helical" evidence="8">
    <location>
        <begin position="281"/>
        <end position="301"/>
    </location>
</feature>
<dbReference type="KEGG" id="ttq:NIES37_67470"/>
<feature type="transmembrane region" description="Helical" evidence="8">
    <location>
        <begin position="372"/>
        <end position="392"/>
    </location>
</feature>
<keyword evidence="7 8" id="KW-0472">Membrane</keyword>
<dbReference type="GO" id="GO:0005886">
    <property type="term" value="C:plasma membrane"/>
    <property type="evidence" value="ECO:0007669"/>
    <property type="project" value="UniProtKB-SubCell"/>
</dbReference>
<feature type="transmembrane region" description="Helical" evidence="8">
    <location>
        <begin position="340"/>
        <end position="366"/>
    </location>
</feature>
<evidence type="ECO:0000256" key="6">
    <source>
        <dbReference type="ARBA" id="ARBA00022989"/>
    </source>
</evidence>
<protein>
    <submittedName>
        <fullName evidence="10">Major facilitator superfamily protein</fullName>
    </submittedName>
</protein>
<evidence type="ECO:0000313" key="10">
    <source>
        <dbReference type="EMBL" id="BAZ02734.1"/>
    </source>
</evidence>
<dbReference type="SUPFAM" id="SSF103473">
    <property type="entry name" value="MFS general substrate transporter"/>
    <property type="match status" value="1"/>
</dbReference>
<evidence type="ECO:0000256" key="8">
    <source>
        <dbReference type="SAM" id="Phobius"/>
    </source>
</evidence>
<feature type="transmembrane region" description="Helical" evidence="8">
    <location>
        <begin position="134"/>
        <end position="158"/>
    </location>
</feature>
<accession>A0A1Z4NAI1</accession>
<evidence type="ECO:0000313" key="11">
    <source>
        <dbReference type="Proteomes" id="UP000218785"/>
    </source>
</evidence>
<dbReference type="CDD" id="cd17320">
    <property type="entry name" value="MFS_MdfA_MDR_like"/>
    <property type="match status" value="1"/>
</dbReference>
<dbReference type="PANTHER" id="PTHR23502:SF132">
    <property type="entry name" value="POLYAMINE TRANSPORTER 2-RELATED"/>
    <property type="match status" value="1"/>
</dbReference>
<evidence type="ECO:0000256" key="7">
    <source>
        <dbReference type="ARBA" id="ARBA00023136"/>
    </source>
</evidence>
<dbReference type="Proteomes" id="UP000218785">
    <property type="component" value="Chromosome"/>
</dbReference>
<dbReference type="GO" id="GO:0042910">
    <property type="term" value="F:xenobiotic transmembrane transporter activity"/>
    <property type="evidence" value="ECO:0007669"/>
    <property type="project" value="InterPro"/>
</dbReference>
<dbReference type="InterPro" id="IPR020846">
    <property type="entry name" value="MFS_dom"/>
</dbReference>
<dbReference type="Gene3D" id="1.20.1720.10">
    <property type="entry name" value="Multidrug resistance protein D"/>
    <property type="match status" value="1"/>
</dbReference>
<feature type="transmembrane region" description="Helical" evidence="8">
    <location>
        <begin position="164"/>
        <end position="188"/>
    </location>
</feature>
<evidence type="ECO:0000256" key="5">
    <source>
        <dbReference type="ARBA" id="ARBA00022692"/>
    </source>
</evidence>
<keyword evidence="3" id="KW-0813">Transport</keyword>
<name>A0A1Z4NAI1_9CYAN</name>
<feature type="transmembrane region" description="Helical" evidence="8">
    <location>
        <begin position="101"/>
        <end position="122"/>
    </location>
</feature>
<keyword evidence="11" id="KW-1185">Reference proteome</keyword>
<dbReference type="InterPro" id="IPR011701">
    <property type="entry name" value="MFS"/>
</dbReference>
<sequence>MRIQPKSLGFTILLGALSALPPLSIDMGLPAFPQIGAALSTSPGAVGLTLSLFMLGFAIAQLGFGPLSDRYGRRPVLLAGCGIFALAGAICAVAPTIETLIAWRLVQGAGAGAGMVVTLAIVRDLFEGSEARAQLSYVNLVMSVAPMIAPTIGGWVLAIVGWRGIYGVLAVGGLLLVLAVAFGLSESLDKRDVNAIKPRRLIKNYGKILTNPICLSYALVNALYFGCMFAYVAGSPLVMLNVFGVSTTVYGWLFASTAFGITVGSFLNGRLSIQGVPPSRLLSVSLIVGVVSTVALVVVSMSSAAQVATLMPLLVLNTFCRGIVSPNAMHSAIQPVPENAGVAAAVVGFLQMLGGSLASGLVAFLYDGHSAIAMSSVMAAFAISAYAVYTIWARPAERRFALHSGTKN</sequence>
<evidence type="ECO:0000256" key="1">
    <source>
        <dbReference type="ARBA" id="ARBA00004651"/>
    </source>
</evidence>
<reference evidence="10 11" key="1">
    <citation type="submission" date="2017-06" db="EMBL/GenBank/DDBJ databases">
        <title>Genome sequencing of cyanobaciteial culture collection at National Institute for Environmental Studies (NIES).</title>
        <authorList>
            <person name="Hirose Y."/>
            <person name="Shimura Y."/>
            <person name="Fujisawa T."/>
            <person name="Nakamura Y."/>
            <person name="Kawachi M."/>
        </authorList>
    </citation>
    <scope>NUCLEOTIDE SEQUENCE [LARGE SCALE GENOMIC DNA]</scope>
    <source>
        <strain evidence="10 11">NIES-37</strain>
    </source>
</reference>
<comment type="subcellular location">
    <subcellularLocation>
        <location evidence="1">Cell membrane</location>
        <topology evidence="1">Multi-pass membrane protein</topology>
    </subcellularLocation>
</comment>
<feature type="domain" description="Major facilitator superfamily (MFS) profile" evidence="9">
    <location>
        <begin position="7"/>
        <end position="399"/>
    </location>
</feature>
<feature type="transmembrane region" description="Helical" evidence="8">
    <location>
        <begin position="249"/>
        <end position="269"/>
    </location>
</feature>
<dbReference type="PROSITE" id="PS50850">
    <property type="entry name" value="MFS"/>
    <property type="match status" value="1"/>
</dbReference>
<gene>
    <name evidence="10" type="ORF">NIES37_67470</name>
</gene>
<organism evidence="10 11">
    <name type="scientific">Tolypothrix tenuis PCC 7101</name>
    <dbReference type="NCBI Taxonomy" id="231146"/>
    <lineage>
        <taxon>Bacteria</taxon>
        <taxon>Bacillati</taxon>
        <taxon>Cyanobacteriota</taxon>
        <taxon>Cyanophyceae</taxon>
        <taxon>Nostocales</taxon>
        <taxon>Tolypothrichaceae</taxon>
        <taxon>Tolypothrix</taxon>
    </lineage>
</organism>
<dbReference type="EMBL" id="AP018248">
    <property type="protein sequence ID" value="BAZ02734.1"/>
    <property type="molecule type" value="Genomic_DNA"/>
</dbReference>
<evidence type="ECO:0000256" key="3">
    <source>
        <dbReference type="ARBA" id="ARBA00022448"/>
    </source>
</evidence>
<evidence type="ECO:0000256" key="2">
    <source>
        <dbReference type="ARBA" id="ARBA00006236"/>
    </source>
</evidence>
<dbReference type="Pfam" id="PF07690">
    <property type="entry name" value="MFS_1"/>
    <property type="match status" value="1"/>
</dbReference>
<dbReference type="PANTHER" id="PTHR23502">
    <property type="entry name" value="MAJOR FACILITATOR SUPERFAMILY"/>
    <property type="match status" value="1"/>
</dbReference>
<keyword evidence="6 8" id="KW-1133">Transmembrane helix</keyword>
<keyword evidence="4" id="KW-1003">Cell membrane</keyword>
<evidence type="ECO:0000256" key="4">
    <source>
        <dbReference type="ARBA" id="ARBA00022475"/>
    </source>
</evidence>
<dbReference type="AlphaFoldDB" id="A0A1Z4NAI1"/>
<keyword evidence="5 8" id="KW-0812">Transmembrane</keyword>
<feature type="transmembrane region" description="Helical" evidence="8">
    <location>
        <begin position="48"/>
        <end position="64"/>
    </location>
</feature>
<feature type="transmembrane region" description="Helical" evidence="8">
    <location>
        <begin position="209"/>
        <end position="234"/>
    </location>
</feature>
<feature type="transmembrane region" description="Helical" evidence="8">
    <location>
        <begin position="307"/>
        <end position="328"/>
    </location>
</feature>
<comment type="similarity">
    <text evidence="2">Belongs to the major facilitator superfamily. Bcr/CmlA family.</text>
</comment>
<dbReference type="InterPro" id="IPR036259">
    <property type="entry name" value="MFS_trans_sf"/>
</dbReference>
<evidence type="ECO:0000259" key="9">
    <source>
        <dbReference type="PROSITE" id="PS50850"/>
    </source>
</evidence>